<sequence length="243" mass="27113">MDYYFITGASKGIGKAIAEELLKDENNCVIGVCRSSSIQHKNYRHQPLDFSDIPAVEHNLHKVFLPYKDAGRLVLINNAGVVGDIGYVGEGMPNERFEFVFDVNVIVPAMLMNTFLQVYQPLQVPKVIVNISSGAGKYPVDGWAAYCASKAALDMLSLTVQQEQDLRGSSVRVFALSPGVVDTGMQEHIRESDAGRFSNVERFREYKEKGELASPEEVGRKIVDFLNRTNEYDEVIVSVRDMN</sequence>
<dbReference type="PROSITE" id="PS00061">
    <property type="entry name" value="ADH_SHORT"/>
    <property type="match status" value="1"/>
</dbReference>
<dbReference type="InterPro" id="IPR020904">
    <property type="entry name" value="Sc_DH/Rdtase_CS"/>
</dbReference>
<evidence type="ECO:0000256" key="3">
    <source>
        <dbReference type="ARBA" id="ARBA00022857"/>
    </source>
</evidence>
<evidence type="ECO:0000256" key="4">
    <source>
        <dbReference type="ARBA" id="ARBA00023002"/>
    </source>
</evidence>
<dbReference type="InterPro" id="IPR002347">
    <property type="entry name" value="SDR_fam"/>
</dbReference>
<dbReference type="EMBL" id="JBHUIM010000001">
    <property type="protein sequence ID" value="MFD2245954.1"/>
    <property type="molecule type" value="Genomic_DNA"/>
</dbReference>
<dbReference type="PANTHER" id="PTHR44085:SF2">
    <property type="entry name" value="SEPIAPTERIN REDUCTASE"/>
    <property type="match status" value="1"/>
</dbReference>
<dbReference type="Proteomes" id="UP001597374">
    <property type="component" value="Unassembled WGS sequence"/>
</dbReference>
<accession>A0ABW5CXI8</accession>
<evidence type="ECO:0000313" key="6">
    <source>
        <dbReference type="Proteomes" id="UP001597374"/>
    </source>
</evidence>
<protein>
    <submittedName>
        <fullName evidence="5">SDR family NAD(P)-dependent oxidoreductase</fullName>
    </submittedName>
</protein>
<dbReference type="Gene3D" id="3.40.50.720">
    <property type="entry name" value="NAD(P)-binding Rossmann-like Domain"/>
    <property type="match status" value="1"/>
</dbReference>
<dbReference type="PRINTS" id="PR00081">
    <property type="entry name" value="GDHRDH"/>
</dbReference>
<reference evidence="6" key="1">
    <citation type="journal article" date="2019" name="Int. J. Syst. Evol. Microbiol.">
        <title>The Global Catalogue of Microorganisms (GCM) 10K type strain sequencing project: providing services to taxonomists for standard genome sequencing and annotation.</title>
        <authorList>
            <consortium name="The Broad Institute Genomics Platform"/>
            <consortium name="The Broad Institute Genome Sequencing Center for Infectious Disease"/>
            <person name="Wu L."/>
            <person name="Ma J."/>
        </authorList>
    </citation>
    <scope>NUCLEOTIDE SEQUENCE [LARGE SCALE GENOMIC DNA]</scope>
    <source>
        <strain evidence="6">CGMCC 4.1782</strain>
    </source>
</reference>
<comment type="subcellular location">
    <subcellularLocation>
        <location evidence="1">Cytoplasm</location>
    </subcellularLocation>
</comment>
<gene>
    <name evidence="5" type="ORF">ACFSKP_06785</name>
</gene>
<organism evidence="5 6">
    <name type="scientific">Pontibacter ruber</name>
    <dbReference type="NCBI Taxonomy" id="1343895"/>
    <lineage>
        <taxon>Bacteria</taxon>
        <taxon>Pseudomonadati</taxon>
        <taxon>Bacteroidota</taxon>
        <taxon>Cytophagia</taxon>
        <taxon>Cytophagales</taxon>
        <taxon>Hymenobacteraceae</taxon>
        <taxon>Pontibacter</taxon>
    </lineage>
</organism>
<dbReference type="Pfam" id="PF00106">
    <property type="entry name" value="adh_short"/>
    <property type="match status" value="1"/>
</dbReference>
<dbReference type="RefSeq" id="WP_250427605.1">
    <property type="nucleotide sequence ID" value="NZ_JALPRR010000001.1"/>
</dbReference>
<keyword evidence="2" id="KW-0963">Cytoplasm</keyword>
<evidence type="ECO:0000256" key="2">
    <source>
        <dbReference type="ARBA" id="ARBA00022490"/>
    </source>
</evidence>
<proteinExistence type="predicted"/>
<dbReference type="SUPFAM" id="SSF51735">
    <property type="entry name" value="NAD(P)-binding Rossmann-fold domains"/>
    <property type="match status" value="1"/>
</dbReference>
<name>A0ABW5CXI8_9BACT</name>
<evidence type="ECO:0000313" key="5">
    <source>
        <dbReference type="EMBL" id="MFD2245954.1"/>
    </source>
</evidence>
<keyword evidence="6" id="KW-1185">Reference proteome</keyword>
<keyword evidence="3" id="KW-0521">NADP</keyword>
<dbReference type="PANTHER" id="PTHR44085">
    <property type="entry name" value="SEPIAPTERIN REDUCTASE"/>
    <property type="match status" value="1"/>
</dbReference>
<dbReference type="InterPro" id="IPR036291">
    <property type="entry name" value="NAD(P)-bd_dom_sf"/>
</dbReference>
<dbReference type="InterPro" id="IPR051721">
    <property type="entry name" value="Biopterin_syn/organic_redct"/>
</dbReference>
<keyword evidence="4" id="KW-0560">Oxidoreductase</keyword>
<evidence type="ECO:0000256" key="1">
    <source>
        <dbReference type="ARBA" id="ARBA00004496"/>
    </source>
</evidence>
<comment type="caution">
    <text evidence="5">The sequence shown here is derived from an EMBL/GenBank/DDBJ whole genome shotgun (WGS) entry which is preliminary data.</text>
</comment>